<dbReference type="PANTHER" id="PTHR16255:SF6">
    <property type="entry name" value="PROTEIN RETARDED ROOT GROWTH-LIKE"/>
    <property type="match status" value="1"/>
</dbReference>
<dbReference type="Proteomes" id="UP000798808">
    <property type="component" value="Unassembled WGS sequence"/>
</dbReference>
<sequence length="262" mass="30233">MSVNKELKISAYHLTGNIDIKSCRDKVSGKIILESKTDLFIESGREQYIFIFNYGVIAFYNMDEKEIGSAFNTYFPGTPKAQLTADDFVLKTGDQDEMKVEFNSLSLHLINQETIKIAMLNVAQSVALMYYDAVSQDLLMRVRQFTTQMEEEGKLKISRKNIMKFIGKALNTKNKIAENLYIFDAPPVTWNNEYLEKVNSTLSKHFDLGLRYRSIENTFGIVEDNLDAFMELYHQKESSKLEWIIIILILVEVLDTFITKII</sequence>
<keyword evidence="3" id="KW-1185">Reference proteome</keyword>
<accession>A0ABW9RSZ0</accession>
<dbReference type="Pfam" id="PF02582">
    <property type="entry name" value="DUF155"/>
    <property type="match status" value="1"/>
</dbReference>
<gene>
    <name evidence="2" type="ORF">E1163_20190</name>
</gene>
<protein>
    <submittedName>
        <fullName evidence="2">RMD1 family protein</fullName>
    </submittedName>
</protein>
<dbReference type="InterPro" id="IPR003734">
    <property type="entry name" value="DUF155"/>
</dbReference>
<dbReference type="PANTHER" id="PTHR16255">
    <property type="entry name" value="REQUIRED FOR MEIOTIC NUCLEAR DIVISION PROTEIN 1 HOMOLOG"/>
    <property type="match status" value="1"/>
</dbReference>
<evidence type="ECO:0000313" key="2">
    <source>
        <dbReference type="EMBL" id="MTI27287.1"/>
    </source>
</evidence>
<reference evidence="2 3" key="1">
    <citation type="submission" date="2019-02" db="EMBL/GenBank/DDBJ databases">
        <authorList>
            <person name="Goldberg S.R."/>
            <person name="Haltli B.A."/>
            <person name="Correa H."/>
            <person name="Russell K.G."/>
        </authorList>
    </citation>
    <scope>NUCLEOTIDE SEQUENCE [LARGE SCALE GENOMIC DNA]</scope>
    <source>
        <strain evidence="2 3">JCM 16186</strain>
    </source>
</reference>
<feature type="domain" description="DUF155" evidence="1">
    <location>
        <begin position="49"/>
        <end position="215"/>
    </location>
</feature>
<dbReference type="EMBL" id="SMLW01000620">
    <property type="protein sequence ID" value="MTI27287.1"/>
    <property type="molecule type" value="Genomic_DNA"/>
</dbReference>
<proteinExistence type="predicted"/>
<evidence type="ECO:0000313" key="3">
    <source>
        <dbReference type="Proteomes" id="UP000798808"/>
    </source>
</evidence>
<name>A0ABW9RSZ0_9BACT</name>
<evidence type="ECO:0000259" key="1">
    <source>
        <dbReference type="Pfam" id="PF02582"/>
    </source>
</evidence>
<comment type="caution">
    <text evidence="2">The sequence shown here is derived from an EMBL/GenBank/DDBJ whole genome shotgun (WGS) entry which is preliminary data.</text>
</comment>
<dbReference type="InterPro" id="IPR051624">
    <property type="entry name" value="RMD1/Sad1-interacting"/>
</dbReference>
<organism evidence="2 3">
    <name type="scientific">Fulvivirga kasyanovii</name>
    <dbReference type="NCBI Taxonomy" id="396812"/>
    <lineage>
        <taxon>Bacteria</taxon>
        <taxon>Pseudomonadati</taxon>
        <taxon>Bacteroidota</taxon>
        <taxon>Cytophagia</taxon>
        <taxon>Cytophagales</taxon>
        <taxon>Fulvivirgaceae</taxon>
        <taxon>Fulvivirga</taxon>
    </lineage>
</organism>
<dbReference type="RefSeq" id="WP_155174287.1">
    <property type="nucleotide sequence ID" value="NZ_BAAAFL010000010.1"/>
</dbReference>